<dbReference type="InterPro" id="IPR004167">
    <property type="entry name" value="PSBD"/>
</dbReference>
<keyword evidence="2" id="KW-0175">Coiled coil</keyword>
<dbReference type="PROSITE" id="PS51826">
    <property type="entry name" value="PSBD"/>
    <property type="match status" value="1"/>
</dbReference>
<feature type="region of interest" description="Disordered" evidence="3">
    <location>
        <begin position="56"/>
        <end position="109"/>
    </location>
</feature>
<accession>A0A6J4VGU5</accession>
<feature type="coiled-coil region" evidence="2">
    <location>
        <begin position="164"/>
        <end position="275"/>
    </location>
</feature>
<dbReference type="EMBL" id="CADCWP010000216">
    <property type="protein sequence ID" value="CAA9578494.1"/>
    <property type="molecule type" value="Genomic_DNA"/>
</dbReference>
<reference evidence="5" key="1">
    <citation type="submission" date="2020-02" db="EMBL/GenBank/DDBJ databases">
        <authorList>
            <person name="Meier V. D."/>
        </authorList>
    </citation>
    <scope>NUCLEOTIDE SEQUENCE</scope>
    <source>
        <strain evidence="5">AVDCRST_MAG86</strain>
    </source>
</reference>
<dbReference type="InterPro" id="IPR036625">
    <property type="entry name" value="E3-bd_dom_sf"/>
</dbReference>
<sequence>MITPMGNPVIAPLAQRLAEENNVDWRTLRGSGDGGSVVESDVLTYLARVMSGEEAIYPTPEPAPESLSAWAEEPPRHREVAPDPLSSPFTLPTAAPPATSAPADEGFASPWTLDLDTPGTPAQMGTDAPATAQVFTVDGVAPSQGEVAAALDAPPAAGVPEAVHSAVVAELAALKTRLAELEEERSGHVDELRQLSRMQETHALESDENAHALQAEVQSLKEALTTSRSEAQRVGELEARLERARAFRADAKTEFERLSALNAALEAELAALKKRPWWLVRS</sequence>
<evidence type="ECO:0000256" key="3">
    <source>
        <dbReference type="SAM" id="MobiDB-lite"/>
    </source>
</evidence>
<dbReference type="Gene3D" id="4.10.320.10">
    <property type="entry name" value="E3-binding domain"/>
    <property type="match status" value="1"/>
</dbReference>
<name>A0A6J4VGU5_9DEIN</name>
<dbReference type="SUPFAM" id="SSF47005">
    <property type="entry name" value="Peripheral subunit-binding domain of 2-oxo acid dehydrogenase complex"/>
    <property type="match status" value="1"/>
</dbReference>
<proteinExistence type="inferred from homology"/>
<dbReference type="GO" id="GO:0016746">
    <property type="term" value="F:acyltransferase activity"/>
    <property type="evidence" value="ECO:0007669"/>
    <property type="project" value="InterPro"/>
</dbReference>
<comment type="similarity">
    <text evidence="1">Belongs to the 2-oxoacid dehydrogenase family.</text>
</comment>
<organism evidence="5">
    <name type="scientific">uncultured Truepera sp</name>
    <dbReference type="NCBI Taxonomy" id="543023"/>
    <lineage>
        <taxon>Bacteria</taxon>
        <taxon>Thermotogati</taxon>
        <taxon>Deinococcota</taxon>
        <taxon>Deinococci</taxon>
        <taxon>Trueperales</taxon>
        <taxon>Trueperaceae</taxon>
        <taxon>Truepera</taxon>
        <taxon>environmental samples</taxon>
    </lineage>
</organism>
<evidence type="ECO:0000259" key="4">
    <source>
        <dbReference type="PROSITE" id="PS51826"/>
    </source>
</evidence>
<feature type="domain" description="Peripheral subunit-binding (PSBD)" evidence="4">
    <location>
        <begin position="9"/>
        <end position="46"/>
    </location>
</feature>
<evidence type="ECO:0000313" key="5">
    <source>
        <dbReference type="EMBL" id="CAA9578494.1"/>
    </source>
</evidence>
<gene>
    <name evidence="5" type="ORF">AVDCRST_MAG86-2520</name>
</gene>
<evidence type="ECO:0000256" key="1">
    <source>
        <dbReference type="ARBA" id="ARBA00007317"/>
    </source>
</evidence>
<dbReference type="Pfam" id="PF02817">
    <property type="entry name" value="E3_binding"/>
    <property type="match status" value="1"/>
</dbReference>
<feature type="compositionally biased region" description="Low complexity" evidence="3">
    <location>
        <begin position="86"/>
        <end position="103"/>
    </location>
</feature>
<dbReference type="AlphaFoldDB" id="A0A6J4VGU5"/>
<evidence type="ECO:0000256" key="2">
    <source>
        <dbReference type="SAM" id="Coils"/>
    </source>
</evidence>
<protein>
    <recommendedName>
        <fullName evidence="4">Peripheral subunit-binding (PSBD) domain-containing protein</fullName>
    </recommendedName>
</protein>